<reference evidence="2" key="1">
    <citation type="journal article" date="2021" name="Proc. Natl. Acad. Sci. U.S.A.">
        <title>A Catalog of Tens of Thousands of Viruses from Human Metagenomes Reveals Hidden Associations with Chronic Diseases.</title>
        <authorList>
            <person name="Tisza M.J."/>
            <person name="Buck C.B."/>
        </authorList>
    </citation>
    <scope>NUCLEOTIDE SEQUENCE</scope>
    <source>
        <strain evidence="2">CtDd04</strain>
    </source>
</reference>
<accession>A0A8S5U744</accession>
<evidence type="ECO:0000256" key="1">
    <source>
        <dbReference type="SAM" id="MobiDB-lite"/>
    </source>
</evidence>
<dbReference type="EMBL" id="BK016025">
    <property type="protein sequence ID" value="DAF90305.1"/>
    <property type="molecule type" value="Genomic_DNA"/>
</dbReference>
<evidence type="ECO:0000313" key="2">
    <source>
        <dbReference type="EMBL" id="DAF90305.1"/>
    </source>
</evidence>
<name>A0A8S5U744_9CAUD</name>
<protein>
    <submittedName>
        <fullName evidence="2">Major capsid protein</fullName>
    </submittedName>
</protein>
<dbReference type="Pfam" id="PF25622">
    <property type="entry name" value="Phi29_MCP"/>
    <property type="match status" value="1"/>
</dbReference>
<feature type="region of interest" description="Disordered" evidence="1">
    <location>
        <begin position="44"/>
        <end position="63"/>
    </location>
</feature>
<sequence>MSTVFAETYFANESYTGKLSTVEQTNVRWGAIVREITSLSMDVEQSDDWNTEQNPNTLDDGNSIDMYKVHKPKVLELKFYGTKLLQRSITRFRDQLALAFSSEEEFLRFYEAVMIEFRNDIEMDRESERRATMLNYMAGLSSLGMEVDLAHEFNTENGTKYTRKQLLSEHRDKFMPFVVARIKLDSEKMTERSTKYRFTITGFEDLLRFTRKENQRLMMLSSFWIDSETQTLPYVFDDKNLQIENKELVNWWQSADNESAIQITPSIIGADGHAKQAETEVNLPYVLGVLYDRRAMGVNWQFDYSSTTPFNSRGGYYNMFVHSRKNYWNNFTHNGILYVIGEGA</sequence>
<organism evidence="2">
    <name type="scientific">Podoviridae sp. ctDd04</name>
    <dbReference type="NCBI Taxonomy" id="2825232"/>
    <lineage>
        <taxon>Viruses</taxon>
        <taxon>Duplodnaviria</taxon>
        <taxon>Heunggongvirae</taxon>
        <taxon>Uroviricota</taxon>
        <taxon>Caudoviricetes</taxon>
    </lineage>
</organism>
<proteinExistence type="predicted"/>
<feature type="compositionally biased region" description="Polar residues" evidence="1">
    <location>
        <begin position="51"/>
        <end position="60"/>
    </location>
</feature>